<comment type="similarity">
    <text evidence="1 3">Belongs to the cytochrome P450 family.</text>
</comment>
<reference evidence="5" key="1">
    <citation type="submission" date="2020-10" db="EMBL/GenBank/DDBJ databases">
        <authorList>
            <person name="Han B."/>
            <person name="Lu T."/>
            <person name="Zhao Q."/>
            <person name="Huang X."/>
            <person name="Zhao Y."/>
        </authorList>
    </citation>
    <scope>NUCLEOTIDE SEQUENCE</scope>
</reference>
<dbReference type="SUPFAM" id="SSF48264">
    <property type="entry name" value="Cytochrome P450"/>
    <property type="match status" value="1"/>
</dbReference>
<evidence type="ECO:0000256" key="1">
    <source>
        <dbReference type="ARBA" id="ARBA00010617"/>
    </source>
</evidence>
<dbReference type="PRINTS" id="PR00385">
    <property type="entry name" value="P450"/>
</dbReference>
<feature type="transmembrane region" description="Helical" evidence="4">
    <location>
        <begin position="50"/>
        <end position="75"/>
    </location>
</feature>
<keyword evidence="4" id="KW-0812">Transmembrane</keyword>
<proteinExistence type="inferred from homology"/>
<comment type="cofactor">
    <cofactor evidence="2">
        <name>heme</name>
        <dbReference type="ChEBI" id="CHEBI:30413"/>
    </cofactor>
</comment>
<keyword evidence="3" id="KW-0560">Oxidoreductase</keyword>
<name>A0A811N7P1_9POAL</name>
<dbReference type="Pfam" id="PF00067">
    <property type="entry name" value="p450"/>
    <property type="match status" value="1"/>
</dbReference>
<dbReference type="PANTHER" id="PTHR24291">
    <property type="entry name" value="CYTOCHROME P450 FAMILY 4"/>
    <property type="match status" value="1"/>
</dbReference>
<dbReference type="GO" id="GO:0020037">
    <property type="term" value="F:heme binding"/>
    <property type="evidence" value="ECO:0007669"/>
    <property type="project" value="InterPro"/>
</dbReference>
<keyword evidence="2 3" id="KW-0479">Metal-binding</keyword>
<dbReference type="AlphaFoldDB" id="A0A811N7P1"/>
<dbReference type="InterPro" id="IPR050196">
    <property type="entry name" value="Cytochrome_P450_Monoox"/>
</dbReference>
<feature type="binding site" description="axial binding residue" evidence="2">
    <location>
        <position position="540"/>
    </location>
    <ligand>
        <name>heme</name>
        <dbReference type="ChEBI" id="CHEBI:30413"/>
    </ligand>
    <ligandPart>
        <name>Fe</name>
        <dbReference type="ChEBI" id="CHEBI:18248"/>
    </ligandPart>
</feature>
<evidence type="ECO:0000256" key="2">
    <source>
        <dbReference type="PIRSR" id="PIRSR602401-1"/>
    </source>
</evidence>
<evidence type="ECO:0000313" key="6">
    <source>
        <dbReference type="Proteomes" id="UP000604825"/>
    </source>
</evidence>
<keyword evidence="3" id="KW-0503">Monooxygenase</keyword>
<keyword evidence="4" id="KW-1133">Transmembrane helix</keyword>
<keyword evidence="2 3" id="KW-0408">Iron</keyword>
<dbReference type="FunFam" id="1.10.630.10:FF:000092">
    <property type="entry name" value="Cytochrome P450 CYP727A4"/>
    <property type="match status" value="1"/>
</dbReference>
<gene>
    <name evidence="5" type="ORF">NCGR_LOCUS15345</name>
</gene>
<dbReference type="GO" id="GO:0004497">
    <property type="term" value="F:monooxygenase activity"/>
    <property type="evidence" value="ECO:0007669"/>
    <property type="project" value="UniProtKB-KW"/>
</dbReference>
<dbReference type="InterPro" id="IPR001128">
    <property type="entry name" value="Cyt_P450"/>
</dbReference>
<dbReference type="GO" id="GO:0016705">
    <property type="term" value="F:oxidoreductase activity, acting on paired donors, with incorporation or reduction of molecular oxygen"/>
    <property type="evidence" value="ECO:0007669"/>
    <property type="project" value="InterPro"/>
</dbReference>
<keyword evidence="6" id="KW-1185">Reference proteome</keyword>
<dbReference type="EMBL" id="CAJGYO010000004">
    <property type="protein sequence ID" value="CAD6222821.1"/>
    <property type="molecule type" value="Genomic_DNA"/>
</dbReference>
<accession>A0A811N7P1</accession>
<dbReference type="Gene3D" id="1.10.630.10">
    <property type="entry name" value="Cytochrome P450"/>
    <property type="match status" value="1"/>
</dbReference>
<organism evidence="5 6">
    <name type="scientific">Miscanthus lutarioriparius</name>
    <dbReference type="NCBI Taxonomy" id="422564"/>
    <lineage>
        <taxon>Eukaryota</taxon>
        <taxon>Viridiplantae</taxon>
        <taxon>Streptophyta</taxon>
        <taxon>Embryophyta</taxon>
        <taxon>Tracheophyta</taxon>
        <taxon>Spermatophyta</taxon>
        <taxon>Magnoliopsida</taxon>
        <taxon>Liliopsida</taxon>
        <taxon>Poales</taxon>
        <taxon>Poaceae</taxon>
        <taxon>PACMAD clade</taxon>
        <taxon>Panicoideae</taxon>
        <taxon>Andropogonodae</taxon>
        <taxon>Andropogoneae</taxon>
        <taxon>Saccharinae</taxon>
        <taxon>Miscanthus</taxon>
    </lineage>
</organism>
<dbReference type="CDD" id="cd00302">
    <property type="entry name" value="cytochrome_P450"/>
    <property type="match status" value="1"/>
</dbReference>
<evidence type="ECO:0008006" key="7">
    <source>
        <dbReference type="Google" id="ProtNLM"/>
    </source>
</evidence>
<dbReference type="PRINTS" id="PR00463">
    <property type="entry name" value="EP450I"/>
</dbReference>
<feature type="transmembrane region" description="Helical" evidence="4">
    <location>
        <begin position="12"/>
        <end position="29"/>
    </location>
</feature>
<dbReference type="Proteomes" id="UP000604825">
    <property type="component" value="Unassembled WGS sequence"/>
</dbReference>
<dbReference type="PROSITE" id="PS00086">
    <property type="entry name" value="CYTOCHROME_P450"/>
    <property type="match status" value="1"/>
</dbReference>
<protein>
    <recommendedName>
        <fullName evidence="7">Cytochrome P450</fullName>
    </recommendedName>
</protein>
<comment type="caution">
    <text evidence="5">The sequence shown here is derived from an EMBL/GenBank/DDBJ whole genome shotgun (WGS) entry which is preliminary data.</text>
</comment>
<dbReference type="InterPro" id="IPR002401">
    <property type="entry name" value="Cyt_P450_E_grp-I"/>
</dbReference>
<keyword evidence="2 3" id="KW-0349">Heme</keyword>
<dbReference type="PANTHER" id="PTHR24291:SF185">
    <property type="entry name" value="PREMNASPIRODIENE OXYGENASE-LIKE"/>
    <property type="match status" value="1"/>
</dbReference>
<evidence type="ECO:0000256" key="4">
    <source>
        <dbReference type="SAM" id="Phobius"/>
    </source>
</evidence>
<dbReference type="OrthoDB" id="1470350at2759"/>
<dbReference type="InterPro" id="IPR017972">
    <property type="entry name" value="Cyt_P450_CS"/>
</dbReference>
<sequence>MASSSSSCDATGVPFTLLGALITAGPAAWPACVGDGRAFLRDYARRGTNALLWAGLLSVTWVLLLRVAAMLRLWALGSRIPGPRALLADPGLAAVLRDGGDITGWWPFLSPPYSLFILTGFGSVGWVQLVGFLSKLHGRYGPVVRLWVGPSQLLVSVIDPTLVKEVLTKAEDKLPLTGRTYNLACGKLGLFVSLFQKVKSTRDSLKIFLNEKLTVGAGQSSFKIIDAVLNRINTIMSKDFMDTRSFSQHMAFNIIGATLLGDAFFDWSDAAAYEELLMLVAKDGCFWASYAIPPFWRPSYRRYRTLCAKLKILTESVIRKSRQNSSLNHFDQRSCLKSEGTDPNTHVLDNIMASHCLHGAAGGPLNSEEEIFGNIMGLMLHGISASANLIGNILTRLVLFPELQDQLHAEIVSVCNESSKLEVDDLLRMQVLLATVCESARLLPAGPLLQRCSLKHDLRLGSGITVPARSILVVPLHLVQMDASVWGDDADQFNPHRFLKKDVDIGEILGAPKGSNRINIFSECAKTESFLPFGSGSRECVGQKFVVLAISMLIASLLRSYEVQPHPSLSKEMGTAVDSSHLHLPNPKIILTKRRI</sequence>
<keyword evidence="4" id="KW-0472">Membrane</keyword>
<evidence type="ECO:0000313" key="5">
    <source>
        <dbReference type="EMBL" id="CAD6222821.1"/>
    </source>
</evidence>
<evidence type="ECO:0000256" key="3">
    <source>
        <dbReference type="RuleBase" id="RU000461"/>
    </source>
</evidence>
<dbReference type="InterPro" id="IPR036396">
    <property type="entry name" value="Cyt_P450_sf"/>
</dbReference>
<dbReference type="GO" id="GO:0005506">
    <property type="term" value="F:iron ion binding"/>
    <property type="evidence" value="ECO:0007669"/>
    <property type="project" value="InterPro"/>
</dbReference>